<organism evidence="2 3">
    <name type="scientific">Rossellomorea oryzaecorticis</name>
    <dbReference type="NCBI Taxonomy" id="1396505"/>
    <lineage>
        <taxon>Bacteria</taxon>
        <taxon>Bacillati</taxon>
        <taxon>Bacillota</taxon>
        <taxon>Bacilli</taxon>
        <taxon>Bacillales</taxon>
        <taxon>Bacillaceae</taxon>
        <taxon>Rossellomorea</taxon>
    </lineage>
</organism>
<dbReference type="Gene3D" id="3.10.350.10">
    <property type="entry name" value="LysM domain"/>
    <property type="match status" value="2"/>
</dbReference>
<evidence type="ECO:0000313" key="3">
    <source>
        <dbReference type="Proteomes" id="UP001389717"/>
    </source>
</evidence>
<evidence type="ECO:0000259" key="1">
    <source>
        <dbReference type="PROSITE" id="PS51782"/>
    </source>
</evidence>
<sequence>MTFIKDMYYFLGENPPVKTDPPSKINTYKVKSGDTLPAIAKKFGTTVTSLKKLNNLKSDRKYVGQMLKITGTASKPVNNDSKVPAKTISYKVKKGATLSAIAKKYNTTVSKLKKANKLISERIYVGETLKFNKEKGAYPPSAPGYAPLPHFFFLTFKITKPAMMMHAKTIPIGIP</sequence>
<keyword evidence="3" id="KW-1185">Reference proteome</keyword>
<evidence type="ECO:0000313" key="2">
    <source>
        <dbReference type="EMBL" id="MEL3970858.1"/>
    </source>
</evidence>
<accession>A0ABU9K4C4</accession>
<dbReference type="SUPFAM" id="SSF54106">
    <property type="entry name" value="LysM domain"/>
    <property type="match status" value="2"/>
</dbReference>
<dbReference type="EMBL" id="JBBYAF010000002">
    <property type="protein sequence ID" value="MEL3970858.1"/>
    <property type="molecule type" value="Genomic_DNA"/>
</dbReference>
<dbReference type="RefSeq" id="WP_341979494.1">
    <property type="nucleotide sequence ID" value="NZ_JBBYAF010000002.1"/>
</dbReference>
<dbReference type="SMART" id="SM00257">
    <property type="entry name" value="LysM"/>
    <property type="match status" value="2"/>
</dbReference>
<dbReference type="PROSITE" id="PS51782">
    <property type="entry name" value="LYSM"/>
    <property type="match status" value="2"/>
</dbReference>
<dbReference type="Pfam" id="PF01476">
    <property type="entry name" value="LysM"/>
    <property type="match status" value="2"/>
</dbReference>
<proteinExistence type="predicted"/>
<feature type="domain" description="LysM" evidence="1">
    <location>
        <begin position="26"/>
        <end position="69"/>
    </location>
</feature>
<reference evidence="2 3" key="1">
    <citation type="submission" date="2024-04" db="EMBL/GenBank/DDBJ databases">
        <title>Bacillus oryzaecorticis sp. nov., a moderately halophilic bacterium isolated from rice husks.</title>
        <authorList>
            <person name="Zhu H.-S."/>
        </authorList>
    </citation>
    <scope>NUCLEOTIDE SEQUENCE [LARGE SCALE GENOMIC DNA]</scope>
    <source>
        <strain evidence="2 3">ZC255</strain>
    </source>
</reference>
<gene>
    <name evidence="2" type="ORF">AAEO50_01085</name>
</gene>
<dbReference type="Proteomes" id="UP001389717">
    <property type="component" value="Unassembled WGS sequence"/>
</dbReference>
<comment type="caution">
    <text evidence="2">The sequence shown here is derived from an EMBL/GenBank/DDBJ whole genome shotgun (WGS) entry which is preliminary data.</text>
</comment>
<name>A0ABU9K4C4_9BACI</name>
<feature type="domain" description="LysM" evidence="1">
    <location>
        <begin position="88"/>
        <end position="131"/>
    </location>
</feature>
<dbReference type="PANTHER" id="PTHR33734">
    <property type="entry name" value="LYSM DOMAIN-CONTAINING GPI-ANCHORED PROTEIN 2"/>
    <property type="match status" value="1"/>
</dbReference>
<dbReference type="CDD" id="cd00118">
    <property type="entry name" value="LysM"/>
    <property type="match status" value="2"/>
</dbReference>
<dbReference type="InterPro" id="IPR036779">
    <property type="entry name" value="LysM_dom_sf"/>
</dbReference>
<dbReference type="PANTHER" id="PTHR33734:SF22">
    <property type="entry name" value="MEMBRANE-BOUND LYTIC MUREIN TRANSGLYCOSYLASE D"/>
    <property type="match status" value="1"/>
</dbReference>
<dbReference type="InterPro" id="IPR018392">
    <property type="entry name" value="LysM"/>
</dbReference>
<protein>
    <submittedName>
        <fullName evidence="2">LysM peptidoglycan-binding domain-containing protein</fullName>
    </submittedName>
</protein>